<gene>
    <name evidence="1" type="ORF">BTA036</name>
</gene>
<keyword evidence="1" id="KW-0614">Plasmid</keyword>
<geneLocation type="plasmid" evidence="1">
    <name>lp150</name>
</geneLocation>
<protein>
    <submittedName>
        <fullName evidence="1">Uncharacterized protein</fullName>
    </submittedName>
</protein>
<name>S4VQM3_BORT9</name>
<sequence>MIFRYYTIVYVEVYVEKGRQMNEVNTVFGVLNKVLVEFKGELENKRVAFVLKEGQLNINLSGVLSEVYYPSDVGEVYKALGYDVEVICSLGQVFAKLNFKHLGDRDTRVVTNLLNGLMHIARSIQILFEDVLNESKLEMLKFRDVDDLNIITQCLVQFIEMVKNLMPRIKDGVISAASKTSAKDVVKALNGGILANQYVMLNSMLRNIHGLLFDIIAWVELDMIIV</sequence>
<reference evidence="1" key="1">
    <citation type="submission" date="2012-01" db="EMBL/GenBank/DDBJ databases">
        <authorList>
            <person name="Campeau S.A."/>
            <person name="Porcella S.F."/>
            <person name="Schwan T.G."/>
            <person name="Barbour A.G."/>
        </authorList>
    </citation>
    <scope>NUCLEOTIDE SEQUENCE</scope>
    <source>
        <strain evidence="1">91E135</strain>
        <plasmid evidence="1">lp150</plasmid>
    </source>
</reference>
<dbReference type="EMBL" id="HM008710">
    <property type="protein sequence ID" value="AGO68858.2"/>
    <property type="molecule type" value="Genomic_DNA"/>
</dbReference>
<evidence type="ECO:0000313" key="1">
    <source>
        <dbReference type="EMBL" id="AGO68858.2"/>
    </source>
</evidence>
<reference evidence="1" key="3">
    <citation type="submission" date="2015-06" db="EMBL/GenBank/DDBJ databases">
        <authorList>
            <person name="Hoefler B.C."/>
            <person name="Straight P.D."/>
        </authorList>
    </citation>
    <scope>NUCLEOTIDE SEQUENCE</scope>
    <source>
        <strain evidence="1">91E135</strain>
        <plasmid evidence="1">lp150</plasmid>
    </source>
</reference>
<dbReference type="AlphaFoldDB" id="S4VQM3"/>
<accession>S4VQM3</accession>
<organism evidence="1">
    <name type="scientific">Borrelia turicatae (strain 91E135)</name>
    <dbReference type="NCBI Taxonomy" id="314724"/>
    <lineage>
        <taxon>Bacteria</taxon>
        <taxon>Pseudomonadati</taxon>
        <taxon>Spirochaetota</taxon>
        <taxon>Spirochaetia</taxon>
        <taxon>Spirochaetales</taxon>
        <taxon>Borreliaceae</taxon>
        <taxon>Borrelia</taxon>
    </lineage>
</organism>
<proteinExistence type="predicted"/>
<reference evidence="1" key="2">
    <citation type="journal article" date="2013" name="J. Bacteriol.">
        <title>Large linear plasmids of Borrelia species that cause relapsing fever.</title>
        <authorList>
            <person name="Miller S.C."/>
            <person name="Porcella S.F."/>
            <person name="Raffel S.J."/>
            <person name="Schwan T.G."/>
            <person name="Barbour A.G."/>
        </authorList>
    </citation>
    <scope>NUCLEOTIDE SEQUENCE</scope>
    <source>
        <strain evidence="1">91E135</strain>
        <plasmid evidence="1">lp150</plasmid>
    </source>
</reference>